<keyword evidence="3" id="KW-0411">Iron-sulfur</keyword>
<dbReference type="Pfam" id="PF00330">
    <property type="entry name" value="Aconitase"/>
    <property type="match status" value="1"/>
</dbReference>
<keyword evidence="5" id="KW-1185">Reference proteome</keyword>
<dbReference type="InterPro" id="IPR001030">
    <property type="entry name" value="Acoase/IPM_deHydtase_lsu_aba"/>
</dbReference>
<keyword evidence="2" id="KW-0408">Iron</keyword>
<dbReference type="GO" id="GO:0046872">
    <property type="term" value="F:metal ion binding"/>
    <property type="evidence" value="ECO:0007669"/>
    <property type="project" value="UniProtKB-KW"/>
</dbReference>
<accession>A0A914QQA4</accession>
<dbReference type="InterPro" id="IPR006249">
    <property type="entry name" value="Aconitase/IRP2"/>
</dbReference>
<proteinExistence type="predicted"/>
<name>A0A914QQA4_9BILA</name>
<dbReference type="PRINTS" id="PR00415">
    <property type="entry name" value="ACONITASE"/>
</dbReference>
<organism evidence="5 6">
    <name type="scientific">Panagrolaimus davidi</name>
    <dbReference type="NCBI Taxonomy" id="227884"/>
    <lineage>
        <taxon>Eukaryota</taxon>
        <taxon>Metazoa</taxon>
        <taxon>Ecdysozoa</taxon>
        <taxon>Nematoda</taxon>
        <taxon>Chromadorea</taxon>
        <taxon>Rhabditida</taxon>
        <taxon>Tylenchina</taxon>
        <taxon>Panagrolaimomorpha</taxon>
        <taxon>Panagrolaimoidea</taxon>
        <taxon>Panagrolaimidae</taxon>
        <taxon>Panagrolaimus</taxon>
    </lineage>
</organism>
<dbReference type="PANTHER" id="PTHR11670">
    <property type="entry name" value="ACONITASE/IRON-RESPONSIVE ELEMENT FAMILY MEMBER"/>
    <property type="match status" value="1"/>
</dbReference>
<dbReference type="WBParaSite" id="PDA_v2.g3711.t1">
    <property type="protein sequence ID" value="PDA_v2.g3711.t1"/>
    <property type="gene ID" value="PDA_v2.g3711"/>
</dbReference>
<dbReference type="GO" id="GO:0051536">
    <property type="term" value="F:iron-sulfur cluster binding"/>
    <property type="evidence" value="ECO:0007669"/>
    <property type="project" value="UniProtKB-KW"/>
</dbReference>
<dbReference type="SUPFAM" id="SSF53732">
    <property type="entry name" value="Aconitase iron-sulfur domain"/>
    <property type="match status" value="1"/>
</dbReference>
<dbReference type="Gene3D" id="3.30.499.10">
    <property type="entry name" value="Aconitase, domain 3"/>
    <property type="match status" value="1"/>
</dbReference>
<evidence type="ECO:0000313" key="5">
    <source>
        <dbReference type="Proteomes" id="UP000887578"/>
    </source>
</evidence>
<keyword evidence="1" id="KW-0479">Metal-binding</keyword>
<evidence type="ECO:0000259" key="4">
    <source>
        <dbReference type="Pfam" id="PF00330"/>
    </source>
</evidence>
<protein>
    <submittedName>
        <fullName evidence="6">Aconitase/3-isopropylmalate dehydratase large subunit alpha/beta/alpha domain-containing protein</fullName>
    </submittedName>
</protein>
<evidence type="ECO:0000256" key="1">
    <source>
        <dbReference type="ARBA" id="ARBA00022723"/>
    </source>
</evidence>
<feature type="domain" description="Aconitase/3-isopropylmalate dehydratase large subunit alpha/beta/alpha" evidence="4">
    <location>
        <begin position="1"/>
        <end position="214"/>
    </location>
</feature>
<dbReference type="AlphaFoldDB" id="A0A914QQA4"/>
<evidence type="ECO:0000256" key="2">
    <source>
        <dbReference type="ARBA" id="ARBA00023004"/>
    </source>
</evidence>
<reference evidence="6" key="1">
    <citation type="submission" date="2022-11" db="UniProtKB">
        <authorList>
            <consortium name="WormBaseParasite"/>
        </authorList>
    </citation>
    <scope>IDENTIFICATION</scope>
</reference>
<evidence type="ECO:0000256" key="3">
    <source>
        <dbReference type="ARBA" id="ARBA00023014"/>
    </source>
</evidence>
<evidence type="ECO:0000313" key="6">
    <source>
        <dbReference type="WBParaSite" id="PDA_v2.g3711.t1"/>
    </source>
</evidence>
<dbReference type="InterPro" id="IPR015931">
    <property type="entry name" value="Acnase/IPM_dHydase_lsu_aba_1/3"/>
</dbReference>
<sequence>MRDAVKSLGDDPVKINPVCPVDLVIDHSVQVDSYGNLEALEKNQTIEFERNKERFNFLKWGQKAFKNLLIVPPGSGIVHQVNLEYLARTVCADDDGILFPDSVVGTDSHTTMIDGLGVLGWGVGGIEAEAVMLGQPISMVIPEVIGYKLVGKMPQFATSTDLVLTITKNLRDLGVVGKFVEFFGPGVANLSIADRATVANMCPEYGATVGFFPIT</sequence>
<dbReference type="InterPro" id="IPR036008">
    <property type="entry name" value="Aconitase_4Fe-4S_dom"/>
</dbReference>
<dbReference type="Proteomes" id="UP000887578">
    <property type="component" value="Unplaced"/>
</dbReference>